<name>A0A1I2CST2_9BACT</name>
<organism evidence="1 2">
    <name type="scientific">Spirosoma endophyticum</name>
    <dbReference type="NCBI Taxonomy" id="662367"/>
    <lineage>
        <taxon>Bacteria</taxon>
        <taxon>Pseudomonadati</taxon>
        <taxon>Bacteroidota</taxon>
        <taxon>Cytophagia</taxon>
        <taxon>Cytophagales</taxon>
        <taxon>Cytophagaceae</taxon>
        <taxon>Spirosoma</taxon>
    </lineage>
</organism>
<evidence type="ECO:0000313" key="2">
    <source>
        <dbReference type="Proteomes" id="UP000198598"/>
    </source>
</evidence>
<reference evidence="1 2" key="1">
    <citation type="submission" date="2016-10" db="EMBL/GenBank/DDBJ databases">
        <authorList>
            <person name="de Groot N.N."/>
        </authorList>
    </citation>
    <scope>NUCLEOTIDE SEQUENCE [LARGE SCALE GENOMIC DNA]</scope>
    <source>
        <strain evidence="1 2">DSM 26130</strain>
    </source>
</reference>
<dbReference type="Proteomes" id="UP000198598">
    <property type="component" value="Unassembled WGS sequence"/>
</dbReference>
<proteinExistence type="predicted"/>
<protein>
    <submittedName>
        <fullName evidence="1">Uncharacterized protein</fullName>
    </submittedName>
</protein>
<keyword evidence="2" id="KW-1185">Reference proteome</keyword>
<sequence length="438" mass="50027">MNAWMPLGLRKPEPMDSFYFYPTQYVKKQAIKANLAFDESVKQYLRHWIEQGTVASDGLSLAGEHDIDEFVEYGALRCFFKHHDNALERLLQQDDIANHLLRPSTEVYFEPDAYEPLLARFERRIYNLAAQREHLEVPFRYSPVSRQSDYGDSVGLADMPAGAVREDIGLYFGTRRSDTTALNLLARQLRREALFSTALPIHVVTEGYMEDSLRIVRQMTEQLREDGDQMLHCFVIQRRHAFDDRHLGAALLLMNPQQPDLPQRVIFCDTLKPNGKPPWWNKFKRYVDTVFPQPADSPPASDRLEDGGLNLQRLHDGVPVRHQDIDCAFYTVSMVNALIQIAKLSPELLVSSSIEEVVRQMTARIPEYFEGASTPKAPEHVREVNVVRRWQTGQEALIDIRRSYQSELALPVVTSTKSDGLNWVSIDQAVSGIDLSAA</sequence>
<dbReference type="EMBL" id="FOLQ01000018">
    <property type="protein sequence ID" value="SFE71369.1"/>
    <property type="molecule type" value="Genomic_DNA"/>
</dbReference>
<gene>
    <name evidence="1" type="ORF">SAMN05216167_11843</name>
</gene>
<evidence type="ECO:0000313" key="1">
    <source>
        <dbReference type="EMBL" id="SFE71369.1"/>
    </source>
</evidence>
<dbReference type="AlphaFoldDB" id="A0A1I2CST2"/>
<accession>A0A1I2CST2</accession>